<reference evidence="3 4" key="1">
    <citation type="submission" date="2015-07" db="EMBL/GenBank/DDBJ databases">
        <title>Genome analysis of myxobacterium Chondromyces crocatus Cm c5 reveals a high potential for natural compound synthesis and the genetic basis for the loss of fruiting body formation.</title>
        <authorList>
            <person name="Zaburannyi N."/>
            <person name="Bunk B."/>
            <person name="Maier J."/>
            <person name="Overmann J."/>
            <person name="Mueller R."/>
        </authorList>
    </citation>
    <scope>NUCLEOTIDE SEQUENCE [LARGE SCALE GENOMIC DNA]</scope>
    <source>
        <strain evidence="3 4">Cm c5</strain>
    </source>
</reference>
<evidence type="ECO:0000256" key="2">
    <source>
        <dbReference type="ARBA" id="ARBA00022969"/>
    </source>
</evidence>
<evidence type="ECO:0000313" key="3">
    <source>
        <dbReference type="EMBL" id="AKT38563.1"/>
    </source>
</evidence>
<protein>
    <submittedName>
        <fullName evidence="3">Uncharacterized protein</fullName>
    </submittedName>
</protein>
<dbReference type="Proteomes" id="UP000067626">
    <property type="component" value="Chromosome"/>
</dbReference>
<comment type="similarity">
    <text evidence="1">Belongs to the cyt1/cyt2 endotoxin family.</text>
</comment>
<evidence type="ECO:0000256" key="1">
    <source>
        <dbReference type="ARBA" id="ARBA00009676"/>
    </source>
</evidence>
<name>A0A0K1EDD0_CHOCO</name>
<dbReference type="Pfam" id="PF01338">
    <property type="entry name" value="Bac_thur_toxin"/>
    <property type="match status" value="1"/>
</dbReference>
<dbReference type="KEGG" id="ccro:CMC5_027100"/>
<dbReference type="GO" id="GO:0005576">
    <property type="term" value="C:extracellular region"/>
    <property type="evidence" value="ECO:0007669"/>
    <property type="project" value="InterPro"/>
</dbReference>
<accession>A0A0K1EDD0</accession>
<proteinExistence type="inferred from homology"/>
<keyword evidence="4" id="KW-1185">Reference proteome</keyword>
<sequence>MRMGSGRFRVVCASVEEHHRMHALRLASSFERALSTRSFRLPFDMVRAAAIFSELPDAELVFGGGRSSGHGALPVSSSVAAQIADVANFLDDAAAPLLPTLRAAIEAAIAQVFTGLDAQKEAPWLTLSEEEGVTRYRYNLFFAAAHPSIGGPALRAFPLSLCVQVDKPVAEVLSFVPTTEAVFRLTYGALVFEQRLPSA</sequence>
<dbReference type="EMBL" id="CP012159">
    <property type="protein sequence ID" value="AKT38563.1"/>
    <property type="molecule type" value="Genomic_DNA"/>
</dbReference>
<gene>
    <name evidence="3" type="ORF">CMC5_027100</name>
</gene>
<dbReference type="InterPro" id="IPR001615">
    <property type="entry name" value="Endotoxin_CytB"/>
</dbReference>
<dbReference type="AlphaFoldDB" id="A0A0K1EDD0"/>
<dbReference type="Gene3D" id="3.40.198.10">
    <property type="entry name" value="Delta-endotoxin CytB-like"/>
    <property type="match status" value="1"/>
</dbReference>
<dbReference type="InterPro" id="IPR035918">
    <property type="entry name" value="CytB_endotoxin-like_sf"/>
</dbReference>
<evidence type="ECO:0000313" key="4">
    <source>
        <dbReference type="Proteomes" id="UP000067626"/>
    </source>
</evidence>
<dbReference type="SUPFAM" id="SSF55676">
    <property type="entry name" value="CytB endotoxin-like"/>
    <property type="match status" value="1"/>
</dbReference>
<organism evidence="3 4">
    <name type="scientific">Chondromyces crocatus</name>
    <dbReference type="NCBI Taxonomy" id="52"/>
    <lineage>
        <taxon>Bacteria</taxon>
        <taxon>Pseudomonadati</taxon>
        <taxon>Myxococcota</taxon>
        <taxon>Polyangia</taxon>
        <taxon>Polyangiales</taxon>
        <taxon>Polyangiaceae</taxon>
        <taxon>Chondromyces</taxon>
    </lineage>
</organism>
<dbReference type="GO" id="GO:0030435">
    <property type="term" value="P:sporulation resulting in formation of a cellular spore"/>
    <property type="evidence" value="ECO:0007669"/>
    <property type="project" value="UniProtKB-KW"/>
</dbReference>
<keyword evidence="2" id="KW-0749">Sporulation</keyword>